<reference evidence="1 2" key="1">
    <citation type="submission" date="2024-03" db="EMBL/GenBank/DDBJ databases">
        <authorList>
            <person name="Gkanogiannis A."/>
            <person name="Becerra Lopez-Lavalle L."/>
        </authorList>
    </citation>
    <scope>NUCLEOTIDE SEQUENCE [LARGE SCALE GENOMIC DNA]</scope>
</reference>
<sequence>MNICGRKLRTNQTNRHCLKLLLLSLSKALVRNIVGEVVARCSPFKVVFAADCCRLSEPLPLFEVAQSRLCLPSPNKTPCCGRPKSIGAVTQNFSMVSLIVLD</sequence>
<evidence type="ECO:0000313" key="2">
    <source>
        <dbReference type="Proteomes" id="UP001642487"/>
    </source>
</evidence>
<gene>
    <name evidence="1" type="ORF">CITCOLO1_LOCUS16010</name>
</gene>
<proteinExistence type="predicted"/>
<protein>
    <submittedName>
        <fullName evidence="1">Uncharacterized protein</fullName>
    </submittedName>
</protein>
<evidence type="ECO:0000313" key="1">
    <source>
        <dbReference type="EMBL" id="CAK9323801.1"/>
    </source>
</evidence>
<keyword evidence="2" id="KW-1185">Reference proteome</keyword>
<organism evidence="1 2">
    <name type="scientific">Citrullus colocynthis</name>
    <name type="common">colocynth</name>
    <dbReference type="NCBI Taxonomy" id="252529"/>
    <lineage>
        <taxon>Eukaryota</taxon>
        <taxon>Viridiplantae</taxon>
        <taxon>Streptophyta</taxon>
        <taxon>Embryophyta</taxon>
        <taxon>Tracheophyta</taxon>
        <taxon>Spermatophyta</taxon>
        <taxon>Magnoliopsida</taxon>
        <taxon>eudicotyledons</taxon>
        <taxon>Gunneridae</taxon>
        <taxon>Pentapetalae</taxon>
        <taxon>rosids</taxon>
        <taxon>fabids</taxon>
        <taxon>Cucurbitales</taxon>
        <taxon>Cucurbitaceae</taxon>
        <taxon>Benincaseae</taxon>
        <taxon>Citrullus</taxon>
    </lineage>
</organism>
<name>A0ABP0YWB9_9ROSI</name>
<dbReference type="EMBL" id="OZ021740">
    <property type="protein sequence ID" value="CAK9323801.1"/>
    <property type="molecule type" value="Genomic_DNA"/>
</dbReference>
<dbReference type="Proteomes" id="UP001642487">
    <property type="component" value="Chromosome 6"/>
</dbReference>
<accession>A0ABP0YWB9</accession>